<evidence type="ECO:0000313" key="2">
    <source>
        <dbReference type="Proteomes" id="UP000484381"/>
    </source>
</evidence>
<gene>
    <name evidence="1" type="ORF">GCT13_14590</name>
</gene>
<keyword evidence="2" id="KW-1185">Reference proteome</keyword>
<reference evidence="1 2" key="1">
    <citation type="submission" date="2019-10" db="EMBL/GenBank/DDBJ databases">
        <title>Paraburkholderia sp. isolated from nodules of Mimosa pudica from Brazilian Atlantic Forest soils.</title>
        <authorList>
            <person name="Paulitsch F."/>
            <person name="Hungria M."/>
            <person name="Dall'Agnol R."/>
        </authorList>
    </citation>
    <scope>NUCLEOTIDE SEQUENCE [LARGE SCALE GENOMIC DNA]</scope>
    <source>
        <strain evidence="1 2">CNPSo 3157</strain>
    </source>
</reference>
<dbReference type="AlphaFoldDB" id="A0A7X1NAQ7"/>
<protein>
    <submittedName>
        <fullName evidence="1">Uncharacterized protein</fullName>
    </submittedName>
</protein>
<dbReference type="EMBL" id="WHNP01000011">
    <property type="protein sequence ID" value="MPW18126.1"/>
    <property type="molecule type" value="Genomic_DNA"/>
</dbReference>
<evidence type="ECO:0000313" key="1">
    <source>
        <dbReference type="EMBL" id="MPW18126.1"/>
    </source>
</evidence>
<proteinExistence type="predicted"/>
<name>A0A7X1NAQ7_9BURK</name>
<dbReference type="Proteomes" id="UP000484381">
    <property type="component" value="Unassembled WGS sequence"/>
</dbReference>
<accession>A0A7X1NAQ7</accession>
<sequence>MTMQPTMQQLDIFADSHDVMLRNDVLEQLQRRDAVLARPALERFASEYPDDGALPAMTVLVGELERTSTAPFADHAALAVARRYFEDEVIPAARRVLTVQDVQRWLAPCWRSLADRAAPLAFRGTEAENHENHAAPLWLLAGDGAAAIDAVEGIESWWRVPAPLAWMTEARYRTGGLDAAWPLLAELAWLAPARFAALLPRLGDALLDVLRRRFDAEFPGTGAVDDYAWFPAWLLVVKPALAGRLSEARVQRDHAASRATALLGEILRREHEGDQHELVSLRQEFSHLHAGLFDVYMTTRKVQHR</sequence>
<organism evidence="1 2">
    <name type="scientific">Paraburkholderia franconis</name>
    <dbReference type="NCBI Taxonomy" id="2654983"/>
    <lineage>
        <taxon>Bacteria</taxon>
        <taxon>Pseudomonadati</taxon>
        <taxon>Pseudomonadota</taxon>
        <taxon>Betaproteobacteria</taxon>
        <taxon>Burkholderiales</taxon>
        <taxon>Burkholderiaceae</taxon>
        <taxon>Paraburkholderia</taxon>
    </lineage>
</organism>
<comment type="caution">
    <text evidence="1">The sequence shown here is derived from an EMBL/GenBank/DDBJ whole genome shotgun (WGS) entry which is preliminary data.</text>
</comment>